<proteinExistence type="predicted"/>
<evidence type="ECO:0000256" key="1">
    <source>
        <dbReference type="SAM" id="MobiDB-lite"/>
    </source>
</evidence>
<protein>
    <submittedName>
        <fullName evidence="2">Uncharacterized protein</fullName>
    </submittedName>
</protein>
<dbReference type="EnsemblPlants" id="ORUFI12G11200.2">
    <property type="protein sequence ID" value="ORUFI12G11200.2"/>
    <property type="gene ID" value="ORUFI12G11200"/>
</dbReference>
<organism evidence="2 3">
    <name type="scientific">Oryza rufipogon</name>
    <name type="common">Brownbeard rice</name>
    <name type="synonym">Asian wild rice</name>
    <dbReference type="NCBI Taxonomy" id="4529"/>
    <lineage>
        <taxon>Eukaryota</taxon>
        <taxon>Viridiplantae</taxon>
        <taxon>Streptophyta</taxon>
        <taxon>Embryophyta</taxon>
        <taxon>Tracheophyta</taxon>
        <taxon>Spermatophyta</taxon>
        <taxon>Magnoliopsida</taxon>
        <taxon>Liliopsida</taxon>
        <taxon>Poales</taxon>
        <taxon>Poaceae</taxon>
        <taxon>BOP clade</taxon>
        <taxon>Oryzoideae</taxon>
        <taxon>Oryzeae</taxon>
        <taxon>Oryzinae</taxon>
        <taxon>Oryza</taxon>
    </lineage>
</organism>
<evidence type="ECO:0000313" key="2">
    <source>
        <dbReference type="EnsemblPlants" id="ORUFI12G11200.2"/>
    </source>
</evidence>
<evidence type="ECO:0000313" key="3">
    <source>
        <dbReference type="Proteomes" id="UP000008022"/>
    </source>
</evidence>
<feature type="compositionally biased region" description="Polar residues" evidence="1">
    <location>
        <begin position="75"/>
        <end position="87"/>
    </location>
</feature>
<dbReference type="AlphaFoldDB" id="A0A0E0RGL0"/>
<dbReference type="HOGENOM" id="CLU_2137586_0_0_1"/>
<dbReference type="Gramene" id="ORUFI12G11200.2">
    <property type="protein sequence ID" value="ORUFI12G11200.2"/>
    <property type="gene ID" value="ORUFI12G11200"/>
</dbReference>
<sequence length="113" mass="12066">MTPPPTRSVPPPSAPDGDEVVPHRHRTPPRPALAGAAHPRVDGSDALRPPPSSHPLPSGVYRRQYWMQAAAPASTALTIGSRPSTTAGRHPLPRPPAARSSRPTLHLQRLRAL</sequence>
<dbReference type="Gramene" id="ORUFI12G11200.1">
    <property type="protein sequence ID" value="ORUFI12G11200.1"/>
    <property type="gene ID" value="ORUFI12G11200"/>
</dbReference>
<reference evidence="3" key="1">
    <citation type="submission" date="2013-06" db="EMBL/GenBank/DDBJ databases">
        <authorList>
            <person name="Zhao Q."/>
        </authorList>
    </citation>
    <scope>NUCLEOTIDE SEQUENCE</scope>
    <source>
        <strain evidence="3">cv. W1943</strain>
    </source>
</reference>
<feature type="compositionally biased region" description="Pro residues" evidence="1">
    <location>
        <begin position="1"/>
        <end position="14"/>
    </location>
</feature>
<reference evidence="2" key="2">
    <citation type="submission" date="2015-06" db="UniProtKB">
        <authorList>
            <consortium name="EnsemblPlants"/>
        </authorList>
    </citation>
    <scope>IDENTIFICATION</scope>
</reference>
<name>A0A0E0RGL0_ORYRU</name>
<feature type="region of interest" description="Disordered" evidence="1">
    <location>
        <begin position="1"/>
        <end position="113"/>
    </location>
</feature>
<dbReference type="EnsemblPlants" id="ORUFI12G11200.1">
    <property type="protein sequence ID" value="ORUFI12G11200.1"/>
    <property type="gene ID" value="ORUFI12G11200"/>
</dbReference>
<keyword evidence="3" id="KW-1185">Reference proteome</keyword>
<dbReference type="Proteomes" id="UP000008022">
    <property type="component" value="Unassembled WGS sequence"/>
</dbReference>
<accession>A0A0E0RGL0</accession>